<dbReference type="PANTHER" id="PTHR10344">
    <property type="entry name" value="THYMIDYLATE KINASE"/>
    <property type="match status" value="1"/>
</dbReference>
<dbReference type="InterPro" id="IPR039430">
    <property type="entry name" value="Thymidylate_kin-like_dom"/>
</dbReference>
<evidence type="ECO:0000256" key="1">
    <source>
        <dbReference type="ARBA" id="ARBA00009776"/>
    </source>
</evidence>
<sequence length="203" mass="22786">MFIVVEGGEGVGKTQFTQALSKRLIKEGREVITTREPGGSSFGEQVRKLLLDPTQEVSSYAELFLFLAARAQHIREKILPALKAGKTVICDRFHDSTIVYQGIAGGLGEAFVTDLCYRVVGEEPFLPDITFLLDLPEQEGLLRKTRQKHLDKFERKPLTFHQAARKGFLALAERSPDRYRILDAFLPTEVSIDQALSQIRALI</sequence>
<dbReference type="GO" id="GO:0006233">
    <property type="term" value="P:dTDP biosynthetic process"/>
    <property type="evidence" value="ECO:0007669"/>
    <property type="project" value="InterPro"/>
</dbReference>
<organism evidence="15 17">
    <name type="scientific">Chlamydia suis</name>
    <dbReference type="NCBI Taxonomy" id="83559"/>
    <lineage>
        <taxon>Bacteria</taxon>
        <taxon>Pseudomonadati</taxon>
        <taxon>Chlamydiota</taxon>
        <taxon>Chlamydiia</taxon>
        <taxon>Chlamydiales</taxon>
        <taxon>Chlamydiaceae</taxon>
        <taxon>Chlamydia/Chlamydophila group</taxon>
        <taxon>Chlamydia</taxon>
    </lineage>
</organism>
<evidence type="ECO:0000313" key="17">
    <source>
        <dbReference type="Proteomes" id="UP000825134"/>
    </source>
</evidence>
<dbReference type="FunFam" id="3.40.50.300:FF:000225">
    <property type="entry name" value="Thymidylate kinase"/>
    <property type="match status" value="1"/>
</dbReference>
<dbReference type="InterPro" id="IPR018094">
    <property type="entry name" value="Thymidylate_kinase"/>
</dbReference>
<dbReference type="InterPro" id="IPR018095">
    <property type="entry name" value="Thymidylate_kin_CS"/>
</dbReference>
<keyword evidence="4 12" id="KW-0808">Transferase</keyword>
<dbReference type="AlphaFoldDB" id="A0AAQ0ELV0"/>
<dbReference type="Proteomes" id="UP000512184">
    <property type="component" value="Chromosome"/>
</dbReference>
<comment type="catalytic activity">
    <reaction evidence="10 12">
        <text>dTMP + ATP = dTDP + ADP</text>
        <dbReference type="Rhea" id="RHEA:13517"/>
        <dbReference type="ChEBI" id="CHEBI:30616"/>
        <dbReference type="ChEBI" id="CHEBI:58369"/>
        <dbReference type="ChEBI" id="CHEBI:63528"/>
        <dbReference type="ChEBI" id="CHEBI:456216"/>
        <dbReference type="EC" id="2.7.4.9"/>
    </reaction>
</comment>
<name>A0AAQ0ELV0_9CHLA</name>
<dbReference type="PROSITE" id="PS01331">
    <property type="entry name" value="THYMIDYLATE_KINASE"/>
    <property type="match status" value="1"/>
</dbReference>
<dbReference type="GO" id="GO:0005829">
    <property type="term" value="C:cytosol"/>
    <property type="evidence" value="ECO:0007669"/>
    <property type="project" value="TreeGrafter"/>
</dbReference>
<keyword evidence="16" id="KW-1185">Reference proteome</keyword>
<evidence type="ECO:0000256" key="6">
    <source>
        <dbReference type="ARBA" id="ARBA00022741"/>
    </source>
</evidence>
<dbReference type="GO" id="GO:0006235">
    <property type="term" value="P:dTTP biosynthetic process"/>
    <property type="evidence" value="ECO:0007669"/>
    <property type="project" value="UniProtKB-UniRule"/>
</dbReference>
<reference evidence="15" key="2">
    <citation type="journal article" date="2021" name="Front. Microbiol.">
        <title>Generation of Tetracycline and Rifamycin Resistant Chlamydia Suis Recombinants.</title>
        <authorList>
            <person name="Marti H."/>
            <person name="Bommana S."/>
            <person name="Read T.D."/>
            <person name="Pesch T."/>
            <person name="Prahauser B."/>
            <person name="Dean D."/>
            <person name="Borel N."/>
        </authorList>
    </citation>
    <scope>NUCLEOTIDE SEQUENCE</scope>
    <source>
        <strain evidence="15">208.1</strain>
    </source>
</reference>
<reference evidence="14 16" key="1">
    <citation type="submission" date="2019-01" db="EMBL/GenBank/DDBJ databases">
        <title>Whole genome sequencing and annotation enables comparative genome analysis that reveals unique features of the Chlamydia suis R19 Genome.</title>
        <authorList>
            <person name="Dimond Z.E."/>
        </authorList>
    </citation>
    <scope>NUCLEOTIDE SEQUENCE [LARGE SCALE GENOMIC DNA]</scope>
    <source>
        <strain evidence="14 16">R19</strain>
    </source>
</reference>
<dbReference type="HAMAP" id="MF_00165">
    <property type="entry name" value="Thymidylate_kinase"/>
    <property type="match status" value="1"/>
</dbReference>
<evidence type="ECO:0000259" key="13">
    <source>
        <dbReference type="Pfam" id="PF02223"/>
    </source>
</evidence>
<evidence type="ECO:0000256" key="12">
    <source>
        <dbReference type="HAMAP-Rule" id="MF_00165"/>
    </source>
</evidence>
<evidence type="ECO:0000256" key="2">
    <source>
        <dbReference type="ARBA" id="ARBA00012980"/>
    </source>
</evidence>
<dbReference type="GO" id="GO:0006227">
    <property type="term" value="P:dUDP biosynthetic process"/>
    <property type="evidence" value="ECO:0007669"/>
    <property type="project" value="TreeGrafter"/>
</dbReference>
<evidence type="ECO:0000256" key="10">
    <source>
        <dbReference type="ARBA" id="ARBA00048743"/>
    </source>
</evidence>
<keyword evidence="7 12" id="KW-0418">Kinase</keyword>
<dbReference type="GO" id="GO:0004798">
    <property type="term" value="F:dTMP kinase activity"/>
    <property type="evidence" value="ECO:0007669"/>
    <property type="project" value="UniProtKB-UniRule"/>
</dbReference>
<evidence type="ECO:0000256" key="8">
    <source>
        <dbReference type="ARBA" id="ARBA00022840"/>
    </source>
</evidence>
<evidence type="ECO:0000256" key="4">
    <source>
        <dbReference type="ARBA" id="ARBA00022679"/>
    </source>
</evidence>
<dbReference type="EMBL" id="CP035278">
    <property type="protein sequence ID" value="QHP83373.1"/>
    <property type="molecule type" value="Genomic_DNA"/>
</dbReference>
<dbReference type="Gene3D" id="3.40.50.300">
    <property type="entry name" value="P-loop containing nucleotide triphosphate hydrolases"/>
    <property type="match status" value="1"/>
</dbReference>
<evidence type="ECO:0000256" key="5">
    <source>
        <dbReference type="ARBA" id="ARBA00022727"/>
    </source>
</evidence>
<dbReference type="RefSeq" id="WP_080122088.1">
    <property type="nucleotide sequence ID" value="NZ_CP035278.1"/>
</dbReference>
<dbReference type="InterPro" id="IPR027417">
    <property type="entry name" value="P-loop_NTPase"/>
</dbReference>
<evidence type="ECO:0000256" key="9">
    <source>
        <dbReference type="ARBA" id="ARBA00029962"/>
    </source>
</evidence>
<protein>
    <recommendedName>
        <fullName evidence="3 12">Thymidylate kinase</fullName>
        <ecNumber evidence="2 12">2.7.4.9</ecNumber>
    </recommendedName>
    <alternativeName>
        <fullName evidence="9 12">dTMP kinase</fullName>
    </alternativeName>
</protein>
<evidence type="ECO:0000256" key="7">
    <source>
        <dbReference type="ARBA" id="ARBA00022777"/>
    </source>
</evidence>
<feature type="binding site" evidence="12">
    <location>
        <begin position="7"/>
        <end position="14"/>
    </location>
    <ligand>
        <name>ATP</name>
        <dbReference type="ChEBI" id="CHEBI:30616"/>
    </ligand>
</feature>
<gene>
    <name evidence="12 14" type="primary">tmk</name>
    <name evidence="14" type="ORF">Chls_498</name>
    <name evidence="15" type="ORF">INQ84_03615</name>
</gene>
<dbReference type="GO" id="GO:0005524">
    <property type="term" value="F:ATP binding"/>
    <property type="evidence" value="ECO:0007669"/>
    <property type="project" value="UniProtKB-UniRule"/>
</dbReference>
<dbReference type="EMBL" id="CP063185">
    <property type="protein sequence ID" value="QYC74179.1"/>
    <property type="molecule type" value="Genomic_DNA"/>
</dbReference>
<keyword evidence="6 12" id="KW-0547">Nucleotide-binding</keyword>
<comment type="function">
    <text evidence="11 12">Phosphorylation of dTMP to form dTDP in both de novo and salvage pathways of dTTP synthesis.</text>
</comment>
<dbReference type="EC" id="2.7.4.9" evidence="2 12"/>
<evidence type="ECO:0000313" key="14">
    <source>
        <dbReference type="EMBL" id="QHP83373.1"/>
    </source>
</evidence>
<dbReference type="Pfam" id="PF02223">
    <property type="entry name" value="Thymidylate_kin"/>
    <property type="match status" value="1"/>
</dbReference>
<feature type="domain" description="Thymidylate kinase-like" evidence="13">
    <location>
        <begin position="5"/>
        <end position="190"/>
    </location>
</feature>
<evidence type="ECO:0000256" key="3">
    <source>
        <dbReference type="ARBA" id="ARBA00017144"/>
    </source>
</evidence>
<evidence type="ECO:0000313" key="16">
    <source>
        <dbReference type="Proteomes" id="UP000512184"/>
    </source>
</evidence>
<dbReference type="SUPFAM" id="SSF52540">
    <property type="entry name" value="P-loop containing nucleoside triphosphate hydrolases"/>
    <property type="match status" value="1"/>
</dbReference>
<evidence type="ECO:0000256" key="11">
    <source>
        <dbReference type="ARBA" id="ARBA00057735"/>
    </source>
</evidence>
<dbReference type="PANTHER" id="PTHR10344:SF4">
    <property type="entry name" value="UMP-CMP KINASE 2, MITOCHONDRIAL"/>
    <property type="match status" value="1"/>
</dbReference>
<accession>A0AAQ0ELV0</accession>
<proteinExistence type="inferred from homology"/>
<dbReference type="Proteomes" id="UP000825134">
    <property type="component" value="Chromosome"/>
</dbReference>
<keyword evidence="8 12" id="KW-0067">ATP-binding</keyword>
<comment type="similarity">
    <text evidence="1 12">Belongs to the thymidylate kinase family.</text>
</comment>
<keyword evidence="5 12" id="KW-0545">Nucleotide biosynthesis</keyword>
<evidence type="ECO:0000313" key="15">
    <source>
        <dbReference type="EMBL" id="QYC74179.1"/>
    </source>
</evidence>
<dbReference type="NCBIfam" id="TIGR00041">
    <property type="entry name" value="DTMP_kinase"/>
    <property type="match status" value="1"/>
</dbReference>
<dbReference type="CDD" id="cd01672">
    <property type="entry name" value="TMPK"/>
    <property type="match status" value="1"/>
</dbReference>